<feature type="transmembrane region" description="Helical" evidence="6">
    <location>
        <begin position="65"/>
        <end position="87"/>
    </location>
</feature>
<sequence length="297" mass="32983">MGKLIENKWFLLLIIALTWGSSFILIKKSLLVFTPYEIGAIRVGVSGLLMAYIGIPALRKMSKKVLFWVILAGFFGNFFPMFLFPLAQTQVSSSLAGILDSLVPVFVLTFGFLFFGIRSRWIQFIGAIIGFIGAGSLMYFSEANREESQLFYAFLVVLATACYAVNALIIKEKLQDIPSLQLSSAVFSVWMVPSFIILVLSGFFQNFEASTPTYEALGYLGILTIMGTAVAMILYYKLIQNTSPVFASTVTYLLPLVAVIWGLLDGERFTIWYMVGGILILIGIYLIGKNKKPKLLS</sequence>
<reference evidence="8" key="2">
    <citation type="submission" date="2020-09" db="EMBL/GenBank/DDBJ databases">
        <authorList>
            <person name="Sun Q."/>
            <person name="Kim S."/>
        </authorList>
    </citation>
    <scope>NUCLEOTIDE SEQUENCE</scope>
    <source>
        <strain evidence="8">KCTC 12113</strain>
    </source>
</reference>
<evidence type="ECO:0000259" key="7">
    <source>
        <dbReference type="Pfam" id="PF00892"/>
    </source>
</evidence>
<gene>
    <name evidence="8" type="primary">fjo11</name>
    <name evidence="8" type="ORF">GCM10007383_09490</name>
</gene>
<evidence type="ECO:0000256" key="3">
    <source>
        <dbReference type="ARBA" id="ARBA00022692"/>
    </source>
</evidence>
<keyword evidence="4 6" id="KW-1133">Transmembrane helix</keyword>
<keyword evidence="5 6" id="KW-0472">Membrane</keyword>
<name>A0A918IQB4_9FLAO</name>
<feature type="transmembrane region" description="Helical" evidence="6">
    <location>
        <begin position="182"/>
        <end position="204"/>
    </location>
</feature>
<keyword evidence="9" id="KW-1185">Reference proteome</keyword>
<dbReference type="SUPFAM" id="SSF103481">
    <property type="entry name" value="Multidrug resistance efflux transporter EmrE"/>
    <property type="match status" value="2"/>
</dbReference>
<evidence type="ECO:0000256" key="1">
    <source>
        <dbReference type="ARBA" id="ARBA00004141"/>
    </source>
</evidence>
<dbReference type="PANTHER" id="PTHR32322:SF2">
    <property type="entry name" value="EAMA DOMAIN-CONTAINING PROTEIN"/>
    <property type="match status" value="1"/>
</dbReference>
<dbReference type="RefSeq" id="WP_026812988.1">
    <property type="nucleotide sequence ID" value="NZ_BMWP01000004.1"/>
</dbReference>
<feature type="transmembrane region" description="Helical" evidence="6">
    <location>
        <begin position="151"/>
        <end position="170"/>
    </location>
</feature>
<evidence type="ECO:0000256" key="2">
    <source>
        <dbReference type="ARBA" id="ARBA00007362"/>
    </source>
</evidence>
<evidence type="ECO:0000313" key="8">
    <source>
        <dbReference type="EMBL" id="GGW26479.1"/>
    </source>
</evidence>
<dbReference type="InterPro" id="IPR037185">
    <property type="entry name" value="EmrE-like"/>
</dbReference>
<dbReference type="AlphaFoldDB" id="A0A918IQB4"/>
<protein>
    <submittedName>
        <fullName evidence="8">Permease</fullName>
    </submittedName>
</protein>
<dbReference type="Proteomes" id="UP000634668">
    <property type="component" value="Unassembled WGS sequence"/>
</dbReference>
<feature type="transmembrane region" description="Helical" evidence="6">
    <location>
        <begin position="121"/>
        <end position="139"/>
    </location>
</feature>
<dbReference type="EMBL" id="BMWP01000004">
    <property type="protein sequence ID" value="GGW26479.1"/>
    <property type="molecule type" value="Genomic_DNA"/>
</dbReference>
<proteinExistence type="inferred from homology"/>
<dbReference type="PANTHER" id="PTHR32322">
    <property type="entry name" value="INNER MEMBRANE TRANSPORTER"/>
    <property type="match status" value="1"/>
</dbReference>
<comment type="similarity">
    <text evidence="2">Belongs to the EamA transporter family.</text>
</comment>
<feature type="transmembrane region" description="Helical" evidence="6">
    <location>
        <begin position="9"/>
        <end position="26"/>
    </location>
</feature>
<feature type="transmembrane region" description="Helical" evidence="6">
    <location>
        <begin position="270"/>
        <end position="288"/>
    </location>
</feature>
<evidence type="ECO:0000313" key="9">
    <source>
        <dbReference type="Proteomes" id="UP000634668"/>
    </source>
</evidence>
<feature type="domain" description="EamA" evidence="7">
    <location>
        <begin position="152"/>
        <end position="287"/>
    </location>
</feature>
<feature type="transmembrane region" description="Helical" evidence="6">
    <location>
        <begin position="245"/>
        <end position="264"/>
    </location>
</feature>
<reference evidence="8" key="1">
    <citation type="journal article" date="2014" name="Int. J. Syst. Evol. Microbiol.">
        <title>Complete genome sequence of Corynebacterium casei LMG S-19264T (=DSM 44701T), isolated from a smear-ripened cheese.</title>
        <authorList>
            <consortium name="US DOE Joint Genome Institute (JGI-PGF)"/>
            <person name="Walter F."/>
            <person name="Albersmeier A."/>
            <person name="Kalinowski J."/>
            <person name="Ruckert C."/>
        </authorList>
    </citation>
    <scope>NUCLEOTIDE SEQUENCE</scope>
    <source>
        <strain evidence="8">KCTC 12113</strain>
    </source>
</reference>
<evidence type="ECO:0000256" key="6">
    <source>
        <dbReference type="SAM" id="Phobius"/>
    </source>
</evidence>
<organism evidence="8 9">
    <name type="scientific">Arenibacter certesii</name>
    <dbReference type="NCBI Taxonomy" id="228955"/>
    <lineage>
        <taxon>Bacteria</taxon>
        <taxon>Pseudomonadati</taxon>
        <taxon>Bacteroidota</taxon>
        <taxon>Flavobacteriia</taxon>
        <taxon>Flavobacteriales</taxon>
        <taxon>Flavobacteriaceae</taxon>
        <taxon>Arenibacter</taxon>
    </lineage>
</organism>
<feature type="transmembrane region" description="Helical" evidence="6">
    <location>
        <begin position="38"/>
        <end position="58"/>
    </location>
</feature>
<keyword evidence="3 6" id="KW-0812">Transmembrane</keyword>
<feature type="domain" description="EamA" evidence="7">
    <location>
        <begin position="10"/>
        <end position="134"/>
    </location>
</feature>
<evidence type="ECO:0000256" key="5">
    <source>
        <dbReference type="ARBA" id="ARBA00023136"/>
    </source>
</evidence>
<evidence type="ECO:0000256" key="4">
    <source>
        <dbReference type="ARBA" id="ARBA00022989"/>
    </source>
</evidence>
<dbReference type="InterPro" id="IPR050638">
    <property type="entry name" value="AA-Vitamin_Transporters"/>
</dbReference>
<accession>A0A918IQB4</accession>
<feature type="transmembrane region" description="Helical" evidence="6">
    <location>
        <begin position="216"/>
        <end position="238"/>
    </location>
</feature>
<dbReference type="GO" id="GO:0016020">
    <property type="term" value="C:membrane"/>
    <property type="evidence" value="ECO:0007669"/>
    <property type="project" value="UniProtKB-SubCell"/>
</dbReference>
<comment type="caution">
    <text evidence="8">The sequence shown here is derived from an EMBL/GenBank/DDBJ whole genome shotgun (WGS) entry which is preliminary data.</text>
</comment>
<dbReference type="Pfam" id="PF00892">
    <property type="entry name" value="EamA"/>
    <property type="match status" value="2"/>
</dbReference>
<dbReference type="InterPro" id="IPR000620">
    <property type="entry name" value="EamA_dom"/>
</dbReference>
<comment type="subcellular location">
    <subcellularLocation>
        <location evidence="1">Membrane</location>
        <topology evidence="1">Multi-pass membrane protein</topology>
    </subcellularLocation>
</comment>
<feature type="transmembrane region" description="Helical" evidence="6">
    <location>
        <begin position="93"/>
        <end position="114"/>
    </location>
</feature>